<evidence type="ECO:0000313" key="8">
    <source>
        <dbReference type="Proteomes" id="UP001172054"/>
    </source>
</evidence>
<comment type="function">
    <text evidence="4">5'-3' exonuclease acting preferentially on double-stranded DNA.</text>
</comment>
<keyword evidence="3" id="KW-0238">DNA-binding</keyword>
<dbReference type="SMART" id="SM00279">
    <property type="entry name" value="HhH2"/>
    <property type="match status" value="1"/>
</dbReference>
<dbReference type="RefSeq" id="WP_301726957.1">
    <property type="nucleotide sequence ID" value="NZ_JAUJWW010000007.1"/>
</dbReference>
<dbReference type="InterPro" id="IPR038969">
    <property type="entry name" value="FEN"/>
</dbReference>
<keyword evidence="1" id="KW-0540">Nuclease</keyword>
<dbReference type="Gene3D" id="3.40.50.1010">
    <property type="entry name" value="5'-nuclease"/>
    <property type="match status" value="1"/>
</dbReference>
<dbReference type="InterPro" id="IPR002421">
    <property type="entry name" value="5-3_exonuclease"/>
</dbReference>
<dbReference type="Gene3D" id="1.10.150.20">
    <property type="entry name" value="5' to 3' exonuclease, C-terminal subdomain"/>
    <property type="match status" value="1"/>
</dbReference>
<dbReference type="InterPro" id="IPR029060">
    <property type="entry name" value="PIN-like_dom_sf"/>
</dbReference>
<dbReference type="SUPFAM" id="SSF88723">
    <property type="entry name" value="PIN domain-like"/>
    <property type="match status" value="1"/>
</dbReference>
<dbReference type="GO" id="GO:0004527">
    <property type="term" value="F:exonuclease activity"/>
    <property type="evidence" value="ECO:0007669"/>
    <property type="project" value="UniProtKB-KW"/>
</dbReference>
<sequence length="307" mass="34682">MNEKPHVLLVDGMALLFRSFFATSAVGQYFRTTEGLATNGVQGFARHVLAAKTMMKPTHLAVCWDMGAQTFRTDMFDGYKANRPAPPDDMLHQFDLAKQVSEQLGWKNYGEKGIEADDFIGSFTKQWKGEADFTIMTGDKDMLQLLNPSVKIAFMKKGFHIYDVYTEDRFKEEYGIEPAQFADVKAFMGDASDGYPGVKGIGPKTALQLIQKYGSTDGVLEAIEELKPAQKKKIEEHKDMLLLSKELAVIKCDIPLDVSLDEILVPNYTNDMVQLFDEQELKLLARQLEKSIIPDLSPFDRIDPYER</sequence>
<dbReference type="InterPro" id="IPR008918">
    <property type="entry name" value="HhH2"/>
</dbReference>
<dbReference type="Proteomes" id="UP001172054">
    <property type="component" value="Unassembled WGS sequence"/>
</dbReference>
<evidence type="ECO:0000256" key="1">
    <source>
        <dbReference type="ARBA" id="ARBA00022722"/>
    </source>
</evidence>
<evidence type="ECO:0000256" key="5">
    <source>
        <dbReference type="ARBA" id="ARBA00050026"/>
    </source>
</evidence>
<dbReference type="EMBL" id="JAUJWW010000007">
    <property type="protein sequence ID" value="MDN7228695.1"/>
    <property type="molecule type" value="Genomic_DNA"/>
</dbReference>
<evidence type="ECO:0000259" key="6">
    <source>
        <dbReference type="SMART" id="SM00475"/>
    </source>
</evidence>
<evidence type="ECO:0000256" key="4">
    <source>
        <dbReference type="ARBA" id="ARBA00049957"/>
    </source>
</evidence>
<proteinExistence type="predicted"/>
<dbReference type="PANTHER" id="PTHR42646:SF2">
    <property type="entry name" value="5'-3' EXONUCLEASE FAMILY PROTEIN"/>
    <property type="match status" value="1"/>
</dbReference>
<protein>
    <recommendedName>
        <fullName evidence="5">5'-3' exonuclease</fullName>
    </recommendedName>
</protein>
<evidence type="ECO:0000256" key="2">
    <source>
        <dbReference type="ARBA" id="ARBA00022801"/>
    </source>
</evidence>
<comment type="caution">
    <text evidence="7">The sequence shown here is derived from an EMBL/GenBank/DDBJ whole genome shotgun (WGS) entry which is preliminary data.</text>
</comment>
<reference evidence="7 8" key="1">
    <citation type="submission" date="2023-06" db="EMBL/GenBank/DDBJ databases">
        <title>Novel species in genus Planococcus.</title>
        <authorList>
            <person name="Ning S."/>
        </authorList>
    </citation>
    <scope>NUCLEOTIDE SEQUENCE [LARGE SCALE GENOMIC DNA]</scope>
    <source>
        <strain evidence="7 8">N064</strain>
    </source>
</reference>
<keyword evidence="2" id="KW-0378">Hydrolase</keyword>
<dbReference type="Pfam" id="PF02739">
    <property type="entry name" value="5_3_exonuc_N"/>
    <property type="match status" value="1"/>
</dbReference>
<dbReference type="Pfam" id="PF01367">
    <property type="entry name" value="5_3_exonuc"/>
    <property type="match status" value="1"/>
</dbReference>
<dbReference type="SMART" id="SM00475">
    <property type="entry name" value="53EXOc"/>
    <property type="match status" value="1"/>
</dbReference>
<dbReference type="CDD" id="cd09859">
    <property type="entry name" value="PIN_53EXO"/>
    <property type="match status" value="1"/>
</dbReference>
<dbReference type="InterPro" id="IPR020046">
    <property type="entry name" value="5-3_exonucl_a-hlix_arch_N"/>
</dbReference>
<keyword evidence="7" id="KW-0269">Exonuclease</keyword>
<dbReference type="CDD" id="cd09898">
    <property type="entry name" value="H3TH_53EXO"/>
    <property type="match status" value="1"/>
</dbReference>
<evidence type="ECO:0000313" key="7">
    <source>
        <dbReference type="EMBL" id="MDN7228695.1"/>
    </source>
</evidence>
<accession>A0ABT8MUX5</accession>
<feature type="domain" description="5'-3' exonuclease" evidence="6">
    <location>
        <begin position="3"/>
        <end position="266"/>
    </location>
</feature>
<dbReference type="InterPro" id="IPR036279">
    <property type="entry name" value="5-3_exonuclease_C_sf"/>
</dbReference>
<evidence type="ECO:0000256" key="3">
    <source>
        <dbReference type="ARBA" id="ARBA00023125"/>
    </source>
</evidence>
<gene>
    <name evidence="7" type="ORF">QWY15_15555</name>
</gene>
<organism evidence="7 8">
    <name type="scientific">Planococcus liqunii</name>
    <dbReference type="NCBI Taxonomy" id="3058394"/>
    <lineage>
        <taxon>Bacteria</taxon>
        <taxon>Bacillati</taxon>
        <taxon>Bacillota</taxon>
        <taxon>Bacilli</taxon>
        <taxon>Bacillales</taxon>
        <taxon>Caryophanaceae</taxon>
        <taxon>Planococcus</taxon>
    </lineage>
</organism>
<name>A0ABT8MUX5_9BACL</name>
<dbReference type="PANTHER" id="PTHR42646">
    <property type="entry name" value="FLAP ENDONUCLEASE XNI"/>
    <property type="match status" value="1"/>
</dbReference>
<dbReference type="SUPFAM" id="SSF47807">
    <property type="entry name" value="5' to 3' exonuclease, C-terminal subdomain"/>
    <property type="match status" value="1"/>
</dbReference>
<dbReference type="InterPro" id="IPR020045">
    <property type="entry name" value="DNA_polI_H3TH"/>
</dbReference>
<keyword evidence="8" id="KW-1185">Reference proteome</keyword>